<gene>
    <name evidence="2" type="ORF">AVEN_93549_1</name>
</gene>
<accession>A0A4Y2ARH4</accession>
<evidence type="ECO:0000256" key="1">
    <source>
        <dbReference type="SAM" id="MobiDB-lite"/>
    </source>
</evidence>
<proteinExistence type="predicted"/>
<sequence>MDVDSLSYTVKDGHPRRLERVSPNSSSFQFIHLGLSFMEAPCESHNWSFQSPRATVSTPPPAIKTGPPTPLSRESFAPTLPFYGFRFCERGSLSLTRDRISVLWPSARNGNRTG</sequence>
<feature type="region of interest" description="Disordered" evidence="1">
    <location>
        <begin position="49"/>
        <end position="72"/>
    </location>
</feature>
<evidence type="ECO:0000313" key="3">
    <source>
        <dbReference type="Proteomes" id="UP000499080"/>
    </source>
</evidence>
<name>A0A4Y2ARH4_ARAVE</name>
<dbReference type="EMBL" id="BGPR01000026">
    <property type="protein sequence ID" value="GBL81795.1"/>
    <property type="molecule type" value="Genomic_DNA"/>
</dbReference>
<reference evidence="2 3" key="1">
    <citation type="journal article" date="2019" name="Sci. Rep.">
        <title>Orb-weaving spider Araneus ventricosus genome elucidates the spidroin gene catalogue.</title>
        <authorList>
            <person name="Kono N."/>
            <person name="Nakamura H."/>
            <person name="Ohtoshi R."/>
            <person name="Moran D.A.P."/>
            <person name="Shinohara A."/>
            <person name="Yoshida Y."/>
            <person name="Fujiwara M."/>
            <person name="Mori M."/>
            <person name="Tomita M."/>
            <person name="Arakawa K."/>
        </authorList>
    </citation>
    <scope>NUCLEOTIDE SEQUENCE [LARGE SCALE GENOMIC DNA]</scope>
</reference>
<organism evidence="2 3">
    <name type="scientific">Araneus ventricosus</name>
    <name type="common">Orbweaver spider</name>
    <name type="synonym">Epeira ventricosa</name>
    <dbReference type="NCBI Taxonomy" id="182803"/>
    <lineage>
        <taxon>Eukaryota</taxon>
        <taxon>Metazoa</taxon>
        <taxon>Ecdysozoa</taxon>
        <taxon>Arthropoda</taxon>
        <taxon>Chelicerata</taxon>
        <taxon>Arachnida</taxon>
        <taxon>Araneae</taxon>
        <taxon>Araneomorphae</taxon>
        <taxon>Entelegynae</taxon>
        <taxon>Araneoidea</taxon>
        <taxon>Araneidae</taxon>
        <taxon>Araneus</taxon>
    </lineage>
</organism>
<comment type="caution">
    <text evidence="2">The sequence shown here is derived from an EMBL/GenBank/DDBJ whole genome shotgun (WGS) entry which is preliminary data.</text>
</comment>
<protein>
    <submittedName>
        <fullName evidence="2">Uncharacterized protein</fullName>
    </submittedName>
</protein>
<dbReference type="AlphaFoldDB" id="A0A4Y2ARH4"/>
<evidence type="ECO:0000313" key="2">
    <source>
        <dbReference type="EMBL" id="GBL81795.1"/>
    </source>
</evidence>
<dbReference type="Proteomes" id="UP000499080">
    <property type="component" value="Unassembled WGS sequence"/>
</dbReference>
<feature type="compositionally biased region" description="Pro residues" evidence="1">
    <location>
        <begin position="58"/>
        <end position="70"/>
    </location>
</feature>
<keyword evidence="3" id="KW-1185">Reference proteome</keyword>